<evidence type="ECO:0000256" key="1">
    <source>
        <dbReference type="ARBA" id="ARBA00004651"/>
    </source>
</evidence>
<dbReference type="InterPro" id="IPR003688">
    <property type="entry name" value="TraG/VirD4"/>
</dbReference>
<proteinExistence type="inferred from homology"/>
<dbReference type="PANTHER" id="PTHR37937:SF1">
    <property type="entry name" value="CONJUGATIVE TRANSFER: DNA TRANSPORT"/>
    <property type="match status" value="1"/>
</dbReference>
<keyword evidence="5" id="KW-1133">Transmembrane helix</keyword>
<organism evidence="7 8">
    <name type="scientific">Acidithiobacillus ferrivorans</name>
    <dbReference type="NCBI Taxonomy" id="160808"/>
    <lineage>
        <taxon>Bacteria</taxon>
        <taxon>Pseudomonadati</taxon>
        <taxon>Pseudomonadota</taxon>
        <taxon>Acidithiobacillia</taxon>
        <taxon>Acidithiobacillales</taxon>
        <taxon>Acidithiobacillaceae</taxon>
        <taxon>Acidithiobacillus</taxon>
    </lineage>
</organism>
<dbReference type="GO" id="GO:0005886">
    <property type="term" value="C:plasma membrane"/>
    <property type="evidence" value="ECO:0007669"/>
    <property type="project" value="UniProtKB-SubCell"/>
</dbReference>
<keyword evidence="6" id="KW-0472">Membrane</keyword>
<sequence length="453" mass="50234">MKLANAVKRCFKRSNSGNGGSWATDKDIRSLLKTPENGGVVIGGYAGQPLVYGGANHVVAVGGLKSGMANLVIQTLMTYKGSVVVHDIRGEFYNDTAEHRRAIWQKVIRFAPGEDGSPRFNPMDTVRFGTEHESDDVKNVAAAVCPPDDHWAKWAFCIITALLLHGISERGRAFTLADAYQLSQRPGIVDELAHSTVSVARETAKGMLRVQGPHELSGIMSTVTYFLGVYGDASIAQTTSASDFSLDELQNGDTPVTLYLVSDYADTKRVTRVHQALLALIIKRDCPRRPRFQDGHIVPHYRHKLLLLLDNYNRFERGVYKLADGLAFMSGYGIQSYITVRIISRDDTILENLNREGVMANSHIRIFFRPDFLSTAEYISKQLGDVVEDGCRKPLLTPDEVLRLPPGPAYRTFYGITCLTLRAGNAPIFGEAVPCWSPFGKRMQHQKVSTWTL</sequence>
<evidence type="ECO:0000256" key="4">
    <source>
        <dbReference type="ARBA" id="ARBA00022692"/>
    </source>
</evidence>
<evidence type="ECO:0000256" key="2">
    <source>
        <dbReference type="ARBA" id="ARBA00008806"/>
    </source>
</evidence>
<dbReference type="EMBL" id="MASQ01000065">
    <property type="protein sequence ID" value="OCB03458.1"/>
    <property type="molecule type" value="Genomic_DNA"/>
</dbReference>
<evidence type="ECO:0000313" key="7">
    <source>
        <dbReference type="EMBL" id="OCB03458.1"/>
    </source>
</evidence>
<dbReference type="RefSeq" id="WP_065412838.1">
    <property type="nucleotide sequence ID" value="NZ_MASQ01000065.1"/>
</dbReference>
<dbReference type="PANTHER" id="PTHR37937">
    <property type="entry name" value="CONJUGATIVE TRANSFER: DNA TRANSPORT"/>
    <property type="match status" value="1"/>
</dbReference>
<dbReference type="InterPro" id="IPR027417">
    <property type="entry name" value="P-loop_NTPase"/>
</dbReference>
<evidence type="ECO:0000256" key="6">
    <source>
        <dbReference type="ARBA" id="ARBA00023136"/>
    </source>
</evidence>
<comment type="subcellular location">
    <subcellularLocation>
        <location evidence="1">Cell membrane</location>
        <topology evidence="1">Multi-pass membrane protein</topology>
    </subcellularLocation>
</comment>
<keyword evidence="4" id="KW-0812">Transmembrane</keyword>
<evidence type="ECO:0000313" key="8">
    <source>
        <dbReference type="Proteomes" id="UP000093129"/>
    </source>
</evidence>
<dbReference type="Gene3D" id="3.40.50.300">
    <property type="entry name" value="P-loop containing nucleotide triphosphate hydrolases"/>
    <property type="match status" value="1"/>
</dbReference>
<evidence type="ECO:0008006" key="9">
    <source>
        <dbReference type="Google" id="ProtNLM"/>
    </source>
</evidence>
<protein>
    <recommendedName>
        <fullName evidence="9">Type IV secretion system coupling protein TraD DNA-binding domain-containing protein</fullName>
    </recommendedName>
</protein>
<gene>
    <name evidence="7" type="ORF">BBC27_07805</name>
</gene>
<keyword evidence="3" id="KW-1003">Cell membrane</keyword>
<dbReference type="InterPro" id="IPR051539">
    <property type="entry name" value="T4SS-coupling_protein"/>
</dbReference>
<name>A0A1B9C0H3_9PROT</name>
<evidence type="ECO:0000256" key="5">
    <source>
        <dbReference type="ARBA" id="ARBA00022989"/>
    </source>
</evidence>
<reference evidence="7 8" key="1">
    <citation type="submission" date="2016-07" db="EMBL/GenBank/DDBJ databases">
        <title>Draft genome of a psychrotolerant acidophile Acidithiobacillus ferrivorans strain YL15.</title>
        <authorList>
            <person name="Peng T."/>
            <person name="Ma L."/>
            <person name="Nan M."/>
            <person name="An N."/>
            <person name="Wang M."/>
            <person name="Qiu G."/>
            <person name="Zeng W."/>
        </authorList>
    </citation>
    <scope>NUCLEOTIDE SEQUENCE [LARGE SCALE GENOMIC DNA]</scope>
    <source>
        <strain evidence="7 8">YL15</strain>
    </source>
</reference>
<dbReference type="SUPFAM" id="SSF52540">
    <property type="entry name" value="P-loop containing nucleoside triphosphate hydrolases"/>
    <property type="match status" value="1"/>
</dbReference>
<dbReference type="Proteomes" id="UP000093129">
    <property type="component" value="Unassembled WGS sequence"/>
</dbReference>
<evidence type="ECO:0000256" key="3">
    <source>
        <dbReference type="ARBA" id="ARBA00022475"/>
    </source>
</evidence>
<comment type="similarity">
    <text evidence="2">Belongs to the VirD4/TraG family.</text>
</comment>
<comment type="caution">
    <text evidence="7">The sequence shown here is derived from an EMBL/GenBank/DDBJ whole genome shotgun (WGS) entry which is preliminary data.</text>
</comment>
<dbReference type="Pfam" id="PF02534">
    <property type="entry name" value="T4SS-DNA_transf"/>
    <property type="match status" value="1"/>
</dbReference>
<dbReference type="AlphaFoldDB" id="A0A1B9C0H3"/>
<accession>A0A1B9C0H3</accession>